<dbReference type="Pfam" id="PF13193">
    <property type="entry name" value="AMP-binding_C"/>
    <property type="match status" value="1"/>
</dbReference>
<dbReference type="PANTHER" id="PTHR43767:SF1">
    <property type="entry name" value="NONRIBOSOMAL PEPTIDE SYNTHASE PES1 (EUROFUNG)-RELATED"/>
    <property type="match status" value="1"/>
</dbReference>
<evidence type="ECO:0000259" key="1">
    <source>
        <dbReference type="Pfam" id="PF00501"/>
    </source>
</evidence>
<evidence type="ECO:0000259" key="2">
    <source>
        <dbReference type="Pfam" id="PF13193"/>
    </source>
</evidence>
<dbReference type="InterPro" id="IPR042099">
    <property type="entry name" value="ANL_N_sf"/>
</dbReference>
<dbReference type="InterPro" id="IPR000873">
    <property type="entry name" value="AMP-dep_synth/lig_dom"/>
</dbReference>
<dbReference type="OrthoDB" id="9803968at2"/>
<feature type="domain" description="AMP-binding enzyme C-terminal" evidence="2">
    <location>
        <begin position="457"/>
        <end position="532"/>
    </location>
</feature>
<feature type="domain" description="AMP-dependent synthetase/ligase" evidence="1">
    <location>
        <begin position="26"/>
        <end position="403"/>
    </location>
</feature>
<evidence type="ECO:0000313" key="4">
    <source>
        <dbReference type="Proteomes" id="UP000198575"/>
    </source>
</evidence>
<protein>
    <submittedName>
        <fullName evidence="3">Fatty-acyl-CoA synthase</fullName>
    </submittedName>
</protein>
<dbReference type="PANTHER" id="PTHR43767">
    <property type="entry name" value="LONG-CHAIN-FATTY-ACID--COA LIGASE"/>
    <property type="match status" value="1"/>
</dbReference>
<dbReference type="Proteomes" id="UP000198575">
    <property type="component" value="Unassembled WGS sequence"/>
</dbReference>
<evidence type="ECO:0000313" key="3">
    <source>
        <dbReference type="EMBL" id="SFN50357.1"/>
    </source>
</evidence>
<dbReference type="GO" id="GO:0016878">
    <property type="term" value="F:acid-thiol ligase activity"/>
    <property type="evidence" value="ECO:0007669"/>
    <property type="project" value="UniProtKB-ARBA"/>
</dbReference>
<dbReference type="NCBIfam" id="NF006181">
    <property type="entry name" value="PRK08314.1"/>
    <property type="match status" value="1"/>
</dbReference>
<dbReference type="InterPro" id="IPR025110">
    <property type="entry name" value="AMP-bd_C"/>
</dbReference>
<dbReference type="SUPFAM" id="SSF56801">
    <property type="entry name" value="Acetyl-CoA synthetase-like"/>
    <property type="match status" value="1"/>
</dbReference>
<dbReference type="InterPro" id="IPR050237">
    <property type="entry name" value="ATP-dep_AMP-bd_enzyme"/>
</dbReference>
<dbReference type="STRING" id="578942.SAMN05216289_12639"/>
<dbReference type="Gene3D" id="3.40.50.12780">
    <property type="entry name" value="N-terminal domain of ligase-like"/>
    <property type="match status" value="1"/>
</dbReference>
<sequence length="549" mass="60402">MNLTHWPPGIPRHLELPDTSLCYNLEVSARRYPERAATLYYGGVLDYAELKRQVDALAGYLQQVCDVRRGDRVALFMQNSPQFIIALHAILRADAMVVPINTMNRQQEVAHIVRDSGSRVAIFGQELAEHIAPLLGTDLAHGIVATYSDYIDAQTDLPLPDIVCAAAIAVDGAVAWGAALEHNCEPAPPLAGPDDLAVMPYTSGTTGAPKGCMHTHRSVMHTTIGGPEWCYVPKDCRVLAALPMFHVTGLQNGVMSPIYGGVSIAIMTRWDKRCAAMLIERFGVTTWTAIPTMLFDFLNQPDLDQRDLSSLYCLTGGGAAMPKAVAERIHALWGIHYIEGYGLSETMAPTHLNPTHRPKAQCLGLPIFDVHALVVDIETLKPLEVGEVGEILVDGPQVFRGYFGDAERTAAAFVEIDGRRYFRTGDLGYVDDEGYFFMVDRLKRMINASGYKVWPAEVESYLYAHPAVLEACVIACRDAHRGESVKALVVRRPGQAVDAEALIAWAREQMAAYKVPHAVEFVDSLPKNAAGKMQWRMLQEREMAKGTTC</sequence>
<dbReference type="EMBL" id="FOVF01000026">
    <property type="protein sequence ID" value="SFN50357.1"/>
    <property type="molecule type" value="Genomic_DNA"/>
</dbReference>
<name>A0A1I4ZJM0_9GAMM</name>
<dbReference type="Gene3D" id="3.30.300.30">
    <property type="match status" value="1"/>
</dbReference>
<keyword evidence="4" id="KW-1185">Reference proteome</keyword>
<dbReference type="Pfam" id="PF00501">
    <property type="entry name" value="AMP-binding"/>
    <property type="match status" value="1"/>
</dbReference>
<gene>
    <name evidence="3" type="ORF">SAMN05216289_12639</name>
</gene>
<reference evidence="3 4" key="1">
    <citation type="submission" date="2016-10" db="EMBL/GenBank/DDBJ databases">
        <authorList>
            <person name="de Groot N.N."/>
        </authorList>
    </citation>
    <scope>NUCLEOTIDE SEQUENCE [LARGE SCALE GENOMIC DNA]</scope>
    <source>
        <strain evidence="3 4">CGMCC 1.7659</strain>
    </source>
</reference>
<dbReference type="InterPro" id="IPR020845">
    <property type="entry name" value="AMP-binding_CS"/>
</dbReference>
<dbReference type="RefSeq" id="WP_092409495.1">
    <property type="nucleotide sequence ID" value="NZ_FOVF01000026.1"/>
</dbReference>
<dbReference type="InterPro" id="IPR045851">
    <property type="entry name" value="AMP-bd_C_sf"/>
</dbReference>
<dbReference type="PROSITE" id="PS00455">
    <property type="entry name" value="AMP_BINDING"/>
    <property type="match status" value="1"/>
</dbReference>
<accession>A0A1I4ZJM0</accession>
<organism evidence="3 4">
    <name type="scientific">Dokdonella immobilis</name>
    <dbReference type="NCBI Taxonomy" id="578942"/>
    <lineage>
        <taxon>Bacteria</taxon>
        <taxon>Pseudomonadati</taxon>
        <taxon>Pseudomonadota</taxon>
        <taxon>Gammaproteobacteria</taxon>
        <taxon>Lysobacterales</taxon>
        <taxon>Rhodanobacteraceae</taxon>
        <taxon>Dokdonella</taxon>
    </lineage>
</organism>
<proteinExistence type="predicted"/>
<dbReference type="AlphaFoldDB" id="A0A1I4ZJM0"/>